<dbReference type="InterPro" id="IPR020904">
    <property type="entry name" value="Sc_DH/Rdtase_CS"/>
</dbReference>
<dbReference type="InterPro" id="IPR002347">
    <property type="entry name" value="SDR_fam"/>
</dbReference>
<sequence>MADDRFDASLRDPRTMYPAPPFPRQPQDKPGFTEEMEPRPDHGEESYVGNGRLKGRKALITGGDSGIGRAVAIAYAREGAEVAINYLDAEEEDAASLARLIEDEGGTIHRLPGDLKDKAFCRALIEQAREAMGGLDILVANAGKQVRQPGIEEISDEQFDETVQTNIYALFWLTKAALKVMPAGSAIITVTSNQGFSPAPYLLDYATTKFAIRGFTEALAQGAIEQGVRVNGIAPGPFWTPLQPSGGQTQDKVEEFGKGTPMGRPGQPAELAPAFVYLASPESSYVCGEIIGITGGKPIS</sequence>
<gene>
    <name evidence="5" type="ORF">E5162_12325</name>
</gene>
<dbReference type="InterPro" id="IPR036291">
    <property type="entry name" value="NAD(P)-bd_dom_sf"/>
</dbReference>
<comment type="caution">
    <text evidence="5">The sequence shown here is derived from an EMBL/GenBank/DDBJ whole genome shotgun (WGS) entry which is preliminary data.</text>
</comment>
<evidence type="ECO:0000256" key="4">
    <source>
        <dbReference type="SAM" id="MobiDB-lite"/>
    </source>
</evidence>
<dbReference type="GO" id="GO:0016614">
    <property type="term" value="F:oxidoreductase activity, acting on CH-OH group of donors"/>
    <property type="evidence" value="ECO:0007669"/>
    <property type="project" value="UniProtKB-ARBA"/>
</dbReference>
<organism evidence="5 6">
    <name type="scientific">Marinicauda pacifica</name>
    <dbReference type="NCBI Taxonomy" id="1133559"/>
    <lineage>
        <taxon>Bacteria</taxon>
        <taxon>Pseudomonadati</taxon>
        <taxon>Pseudomonadota</taxon>
        <taxon>Alphaproteobacteria</taxon>
        <taxon>Maricaulales</taxon>
        <taxon>Maricaulaceae</taxon>
        <taxon>Marinicauda</taxon>
    </lineage>
</organism>
<dbReference type="FunFam" id="3.40.50.720:FF:000097">
    <property type="entry name" value="SDR family oxidoreductase"/>
    <property type="match status" value="1"/>
</dbReference>
<proteinExistence type="inferred from homology"/>
<feature type="region of interest" description="Disordered" evidence="4">
    <location>
        <begin position="1"/>
        <end position="49"/>
    </location>
</feature>
<dbReference type="OrthoDB" id="198783at2"/>
<feature type="compositionally biased region" description="Basic and acidic residues" evidence="4">
    <location>
        <begin position="1"/>
        <end position="14"/>
    </location>
</feature>
<feature type="compositionally biased region" description="Basic and acidic residues" evidence="4">
    <location>
        <begin position="36"/>
        <end position="45"/>
    </location>
</feature>
<name>A0A4S2HA35_9PROT</name>
<dbReference type="RefSeq" id="WP_135945556.1">
    <property type="nucleotide sequence ID" value="NZ_BMEI01000003.1"/>
</dbReference>
<keyword evidence="6" id="KW-1185">Reference proteome</keyword>
<evidence type="ECO:0000256" key="1">
    <source>
        <dbReference type="ARBA" id="ARBA00006484"/>
    </source>
</evidence>
<dbReference type="PANTHER" id="PTHR48107">
    <property type="entry name" value="NADPH-DEPENDENT ALDEHYDE REDUCTASE-LIKE PROTEIN, CHLOROPLASTIC-RELATED"/>
    <property type="match status" value="1"/>
</dbReference>
<dbReference type="PANTHER" id="PTHR48107:SF16">
    <property type="entry name" value="NADPH-DEPENDENT ALDEHYDE REDUCTASE 1, CHLOROPLASTIC"/>
    <property type="match status" value="1"/>
</dbReference>
<evidence type="ECO:0000256" key="2">
    <source>
        <dbReference type="ARBA" id="ARBA00023002"/>
    </source>
</evidence>
<reference evidence="5 6" key="1">
    <citation type="journal article" date="2013" name="Int. J. Syst. Evol. Microbiol.">
        <title>Marinicauda pacifica gen. nov., sp. nov., a prosthecate alphaproteobacterium of the family Hyphomonadaceae isolated from deep seawater.</title>
        <authorList>
            <person name="Zhang X.Y."/>
            <person name="Li G.W."/>
            <person name="Wang C.S."/>
            <person name="Zhang Y.J."/>
            <person name="Xu X.W."/>
            <person name="Li H."/>
            <person name="Liu A."/>
            <person name="Liu C."/>
            <person name="Xie B.B."/>
            <person name="Qin Q.L."/>
            <person name="Xu Z."/>
            <person name="Chen X.L."/>
            <person name="Zhou B.C."/>
            <person name="Zhang Y.Z."/>
        </authorList>
    </citation>
    <scope>NUCLEOTIDE SEQUENCE [LARGE SCALE GENOMIC DNA]</scope>
    <source>
        <strain evidence="5 6">P-1 km-3</strain>
    </source>
</reference>
<dbReference type="Pfam" id="PF13561">
    <property type="entry name" value="adh_short_C2"/>
    <property type="match status" value="1"/>
</dbReference>
<dbReference type="Gene3D" id="3.40.50.720">
    <property type="entry name" value="NAD(P)-binding Rossmann-like Domain"/>
    <property type="match status" value="1"/>
</dbReference>
<accession>A0A4S2HA35</accession>
<dbReference type="PRINTS" id="PR00081">
    <property type="entry name" value="GDHRDH"/>
</dbReference>
<dbReference type="Proteomes" id="UP000305451">
    <property type="component" value="Unassembled WGS sequence"/>
</dbReference>
<evidence type="ECO:0000313" key="6">
    <source>
        <dbReference type="Proteomes" id="UP000305451"/>
    </source>
</evidence>
<evidence type="ECO:0000256" key="3">
    <source>
        <dbReference type="ARBA" id="ARBA00067437"/>
    </source>
</evidence>
<dbReference type="AlphaFoldDB" id="A0A4S2HA35"/>
<dbReference type="PROSITE" id="PS00061">
    <property type="entry name" value="ADH_SHORT"/>
    <property type="match status" value="1"/>
</dbReference>
<evidence type="ECO:0000313" key="5">
    <source>
        <dbReference type="EMBL" id="TGY92421.1"/>
    </source>
</evidence>
<protein>
    <recommendedName>
        <fullName evidence="3">Uncharacterized oxidoreductase YghA</fullName>
    </recommendedName>
</protein>
<keyword evidence="2" id="KW-0560">Oxidoreductase</keyword>
<dbReference type="EMBL" id="SRXV01000003">
    <property type="protein sequence ID" value="TGY92421.1"/>
    <property type="molecule type" value="Genomic_DNA"/>
</dbReference>
<comment type="similarity">
    <text evidence="1">Belongs to the short-chain dehydrogenases/reductases (SDR) family.</text>
</comment>
<dbReference type="SUPFAM" id="SSF51735">
    <property type="entry name" value="NAD(P)-binding Rossmann-fold domains"/>
    <property type="match status" value="1"/>
</dbReference>